<evidence type="ECO:0000256" key="1">
    <source>
        <dbReference type="SAM" id="SignalP"/>
    </source>
</evidence>
<name>A0A2U8GY76_9RHOO</name>
<evidence type="ECO:0000313" key="3">
    <source>
        <dbReference type="Proteomes" id="UP000244902"/>
    </source>
</evidence>
<evidence type="ECO:0000313" key="2">
    <source>
        <dbReference type="EMBL" id="AWI78657.1"/>
    </source>
</evidence>
<dbReference type="Proteomes" id="UP000244902">
    <property type="component" value="Chromosome"/>
</dbReference>
<protein>
    <submittedName>
        <fullName evidence="2">Uncharacterized protein</fullName>
    </submittedName>
</protein>
<accession>A0A2U8GY76</accession>
<reference evidence="2 3" key="1">
    <citation type="submission" date="2017-06" db="EMBL/GenBank/DDBJ databases">
        <title>Azoarcus sp. TSNA42 complete genome sequence.</title>
        <authorList>
            <person name="Woo J.-H."/>
            <person name="Kim H.-S."/>
        </authorList>
    </citation>
    <scope>NUCLEOTIDE SEQUENCE [LARGE SCALE GENOMIC DNA]</scope>
    <source>
        <strain evidence="2 3">TSNA42</strain>
    </source>
</reference>
<gene>
    <name evidence="2" type="ORF">CEW87_04325</name>
</gene>
<feature type="chain" id="PRO_5015938511" evidence="1">
    <location>
        <begin position="16"/>
        <end position="61"/>
    </location>
</feature>
<organism evidence="2 3">
    <name type="scientific">Parazoarcus communis</name>
    <dbReference type="NCBI Taxonomy" id="41977"/>
    <lineage>
        <taxon>Bacteria</taxon>
        <taxon>Pseudomonadati</taxon>
        <taxon>Pseudomonadota</taxon>
        <taxon>Betaproteobacteria</taxon>
        <taxon>Rhodocyclales</taxon>
        <taxon>Zoogloeaceae</taxon>
        <taxon>Parazoarcus</taxon>
    </lineage>
</organism>
<keyword evidence="1" id="KW-0732">Signal</keyword>
<proteinExistence type="predicted"/>
<dbReference type="EMBL" id="CP022188">
    <property type="protein sequence ID" value="AWI78657.1"/>
    <property type="molecule type" value="Genomic_DNA"/>
</dbReference>
<feature type="signal peptide" evidence="1">
    <location>
        <begin position="1"/>
        <end position="15"/>
    </location>
</feature>
<sequence length="61" mass="6398">MLIAAAVFVSFGAFAGSTGLERATAPETLSTQSVMDKRAGNDLELMIFIHRSDAGIQGVVK</sequence>
<dbReference type="AlphaFoldDB" id="A0A2U8GY76"/>